<comment type="caution">
    <text evidence="1">The sequence shown here is derived from an EMBL/GenBank/DDBJ whole genome shotgun (WGS) entry which is preliminary data.</text>
</comment>
<organism evidence="1">
    <name type="scientific">mine drainage metagenome</name>
    <dbReference type="NCBI Taxonomy" id="410659"/>
    <lineage>
        <taxon>unclassified sequences</taxon>
        <taxon>metagenomes</taxon>
        <taxon>ecological metagenomes</taxon>
    </lineage>
</organism>
<reference evidence="1" key="1">
    <citation type="submission" date="2016-10" db="EMBL/GenBank/DDBJ databases">
        <title>Sequence of Gallionella enrichment culture.</title>
        <authorList>
            <person name="Poehlein A."/>
            <person name="Muehling M."/>
            <person name="Daniel R."/>
        </authorList>
    </citation>
    <scope>NUCLEOTIDE SEQUENCE</scope>
</reference>
<sequence>MNSKHKKTLEAIFANPVNGNLEWARMEALLVSVGCRVIEGSGSSVTFEKDGFRAHFHRPHPQKEALKYRARLAREYLEKIGATP</sequence>
<gene>
    <name evidence="1" type="ORF">GALL_507660</name>
</gene>
<dbReference type="Pfam" id="PF07927">
    <property type="entry name" value="HicA_toxin"/>
    <property type="match status" value="1"/>
</dbReference>
<dbReference type="EMBL" id="MLJW01005789">
    <property type="protein sequence ID" value="OIQ67657.1"/>
    <property type="molecule type" value="Genomic_DNA"/>
</dbReference>
<protein>
    <recommendedName>
        <fullName evidence="2">HicA protein</fullName>
    </recommendedName>
</protein>
<proteinExistence type="predicted"/>
<evidence type="ECO:0008006" key="2">
    <source>
        <dbReference type="Google" id="ProtNLM"/>
    </source>
</evidence>
<dbReference type="AlphaFoldDB" id="A0A1J5P7U8"/>
<accession>A0A1J5P7U8</accession>
<evidence type="ECO:0000313" key="1">
    <source>
        <dbReference type="EMBL" id="OIQ67657.1"/>
    </source>
</evidence>
<dbReference type="GO" id="GO:0003729">
    <property type="term" value="F:mRNA binding"/>
    <property type="evidence" value="ECO:0007669"/>
    <property type="project" value="InterPro"/>
</dbReference>
<dbReference type="InterPro" id="IPR012933">
    <property type="entry name" value="HicA_mRNA_interferase"/>
</dbReference>
<name>A0A1J5P7U8_9ZZZZ</name>